<reference evidence="1 3" key="1">
    <citation type="submission" date="2018-02" db="EMBL/GenBank/DDBJ databases">
        <title>Draft genome of wild Prunus yedoensis var. nudiflora.</title>
        <authorList>
            <person name="Baek S."/>
            <person name="Kim J.-H."/>
            <person name="Choi K."/>
            <person name="Kim G.-B."/>
            <person name="Cho A."/>
            <person name="Jang H."/>
            <person name="Shin C.-H."/>
            <person name="Yu H.-J."/>
            <person name="Mun J.-H."/>
        </authorList>
    </citation>
    <scope>NUCLEOTIDE SEQUENCE [LARGE SCALE GENOMIC DNA]</scope>
    <source>
        <strain evidence="3">cv. Jeju island</strain>
        <tissue evidence="1">Leaf</tissue>
    </source>
</reference>
<dbReference type="InterPro" id="IPR009902">
    <property type="entry name" value="DUF1442"/>
</dbReference>
<sequence length="216" mass="23504">MKLIWSPENATKAYIDTVRSCEVFHESGVAELISAMAAGWNAEFIVETWSQGGVTATSIGLEIASRHTCGRHVCVVPDEQSRSEFVAAMNEAGMAPEVLVGEPEEVMAGLVGIDFLVVDSKRKDFARVLRQARLSPRGAVLVCKNANSRSASSFRWRSVVDCGSRRVVRSVFLPVGKGLDMAHVSSSGGNLGSSKGENRWVKHFDQQSGEEHVIRK</sequence>
<dbReference type="Proteomes" id="UP000250321">
    <property type="component" value="Unassembled WGS sequence"/>
</dbReference>
<dbReference type="PANTHER" id="PTHR33593">
    <property type="entry name" value="DUF1442 FAMILY PROTEIN"/>
    <property type="match status" value="1"/>
</dbReference>
<evidence type="ECO:0000313" key="3">
    <source>
        <dbReference type="Proteomes" id="UP000250321"/>
    </source>
</evidence>
<dbReference type="EMBL" id="PJQY01000051">
    <property type="protein sequence ID" value="PQQ19924.1"/>
    <property type="molecule type" value="Genomic_DNA"/>
</dbReference>
<name>A0A314UIL8_PRUYE</name>
<dbReference type="AlphaFoldDB" id="A0A314UIL8"/>
<dbReference type="Pfam" id="PF07279">
    <property type="entry name" value="DUF1442"/>
    <property type="match status" value="1"/>
</dbReference>
<dbReference type="InterPro" id="IPR029063">
    <property type="entry name" value="SAM-dependent_MTases_sf"/>
</dbReference>
<keyword evidence="3" id="KW-1185">Reference proteome</keyword>
<organism evidence="1 3">
    <name type="scientific">Prunus yedoensis var. nudiflora</name>
    <dbReference type="NCBI Taxonomy" id="2094558"/>
    <lineage>
        <taxon>Eukaryota</taxon>
        <taxon>Viridiplantae</taxon>
        <taxon>Streptophyta</taxon>
        <taxon>Embryophyta</taxon>
        <taxon>Tracheophyta</taxon>
        <taxon>Spermatophyta</taxon>
        <taxon>Magnoliopsida</taxon>
        <taxon>eudicotyledons</taxon>
        <taxon>Gunneridae</taxon>
        <taxon>Pentapetalae</taxon>
        <taxon>rosids</taxon>
        <taxon>fabids</taxon>
        <taxon>Rosales</taxon>
        <taxon>Rosaceae</taxon>
        <taxon>Amygdaloideae</taxon>
        <taxon>Amygdaleae</taxon>
        <taxon>Prunus</taxon>
    </lineage>
</organism>
<gene>
    <name evidence="1" type="ORF">Pyn_09827</name>
    <name evidence="2" type="ORF">Pyn_18804</name>
</gene>
<evidence type="ECO:0000313" key="2">
    <source>
        <dbReference type="EMBL" id="PQQ19924.1"/>
    </source>
</evidence>
<evidence type="ECO:0000313" key="1">
    <source>
        <dbReference type="EMBL" id="PQM37317.1"/>
    </source>
</evidence>
<dbReference type="EMBL" id="PJQY01003465">
    <property type="protein sequence ID" value="PQM37317.1"/>
    <property type="molecule type" value="Genomic_DNA"/>
</dbReference>
<dbReference type="PANTHER" id="PTHR33593:SF2">
    <property type="entry name" value="ANKYRIN REPEAT_KH DOMAIN PROTEIN (DUF1442)"/>
    <property type="match status" value="1"/>
</dbReference>
<dbReference type="OrthoDB" id="685237at2759"/>
<comment type="caution">
    <text evidence="1">The sequence shown here is derived from an EMBL/GenBank/DDBJ whole genome shotgun (WGS) entry which is preliminary data.</text>
</comment>
<dbReference type="Gene3D" id="3.40.50.150">
    <property type="entry name" value="Vaccinia Virus protein VP39"/>
    <property type="match status" value="1"/>
</dbReference>
<dbReference type="STRING" id="2094558.A0A314UIL8"/>
<proteinExistence type="predicted"/>
<protein>
    <submittedName>
        <fullName evidence="1">Uncharacterized protein</fullName>
    </submittedName>
</protein>
<accession>A0A314UIL8</accession>